<evidence type="ECO:0000256" key="1">
    <source>
        <dbReference type="ARBA" id="ARBA00004651"/>
    </source>
</evidence>
<comment type="subcellular location">
    <subcellularLocation>
        <location evidence="1">Cell membrane</location>
        <topology evidence="1">Multi-pass membrane protein</topology>
    </subcellularLocation>
</comment>
<proteinExistence type="inferred from homology"/>
<keyword evidence="4 7" id="KW-0812">Transmembrane</keyword>
<dbReference type="AlphaFoldDB" id="A0A2G1DM50"/>
<gene>
    <name evidence="8" type="ORF">AMOL_1217</name>
    <name evidence="9" type="ORF">CPU12_01210</name>
</gene>
<evidence type="ECO:0000313" key="11">
    <source>
        <dbReference type="Proteomes" id="UP000262712"/>
    </source>
</evidence>
<dbReference type="CDD" id="cd01127">
    <property type="entry name" value="TrwB_TraG_TraD_VirD4"/>
    <property type="match status" value="2"/>
</dbReference>
<dbReference type="Proteomes" id="UP000221222">
    <property type="component" value="Unassembled WGS sequence"/>
</dbReference>
<dbReference type="InterPro" id="IPR027417">
    <property type="entry name" value="P-loop_NTPase"/>
</dbReference>
<keyword evidence="10" id="KW-1185">Reference proteome</keyword>
<evidence type="ECO:0000256" key="7">
    <source>
        <dbReference type="SAM" id="Phobius"/>
    </source>
</evidence>
<keyword evidence="3" id="KW-1003">Cell membrane</keyword>
<evidence type="ECO:0000313" key="9">
    <source>
        <dbReference type="EMBL" id="PHO19426.1"/>
    </source>
</evidence>
<protein>
    <submittedName>
        <fullName evidence="8">P-type type IV conjugative transfer system coupling protein TraG/VirD4</fullName>
    </submittedName>
</protein>
<dbReference type="PANTHER" id="PTHR37937:SF1">
    <property type="entry name" value="CONJUGATIVE TRANSFER: DNA TRANSPORT"/>
    <property type="match status" value="1"/>
</dbReference>
<accession>A0A2G1DM50</accession>
<feature type="transmembrane region" description="Helical" evidence="7">
    <location>
        <begin position="7"/>
        <end position="29"/>
    </location>
</feature>
<name>A0A2G1DM50_9BACT</name>
<sequence length="577" mass="67125">MKAKLLIFLSSFLLIIPMFYIIVCIQFNLDILHSINILKELYTQQFILKNKLKLEVYSSFAYASLPTIFAFITLLGSLKKQTYGYAKFADLSYILKKMKLNLKKGFTFCLVKGKTIKTDDRRSTLVIAAPGTGKTSGIVVPNLLTLPTSAIILDTKGEIEALTSRYRKEKLKNEILIFNPFGNDNNFYFNPFDKKTLNKIIEKRKKQFNEDEIDDKFDFNIKMELINQTLNVLFKSNSKESKEDTHFLNQAKMLFKFFAIYDLEKFKETNFFRLMRYPKLSREELLDEETLSKARELEETEEIELDDMKLFFTQVANDSSLDELIRDMARSFERTNTKEFKSIVTTYANKLTVFEDYRVKKAVEDMNLDFEDLRKKNITIYIKLKPKEIDTLSPLITIILETIGKELLDEENNNPNERVDFYLDEFVRFGKNPFLLELPTLSRSYNIPATYLVQTSAQVQKYYSLEDLKILSGSCAYNIIFTINDIDYAKMVSESIGNLTRNKQSETSQALKLFGSKNKSEEGYALLTPQDLMNIPNNEVIISVFGHKATPIKGKVNLYFKNRKLKRIVKKYGRKDN</sequence>
<dbReference type="PANTHER" id="PTHR37937">
    <property type="entry name" value="CONJUGATIVE TRANSFER: DNA TRANSPORT"/>
    <property type="match status" value="1"/>
</dbReference>
<keyword evidence="6 7" id="KW-0472">Membrane</keyword>
<evidence type="ECO:0000313" key="8">
    <source>
        <dbReference type="EMBL" id="AXX92198.1"/>
    </source>
</evidence>
<keyword evidence="5 7" id="KW-1133">Transmembrane helix</keyword>
<evidence type="ECO:0000256" key="6">
    <source>
        <dbReference type="ARBA" id="ARBA00023136"/>
    </source>
</evidence>
<dbReference type="GO" id="GO:0005886">
    <property type="term" value="C:plasma membrane"/>
    <property type="evidence" value="ECO:0007669"/>
    <property type="project" value="UniProtKB-SubCell"/>
</dbReference>
<dbReference type="KEGG" id="amol:AMOL_1217"/>
<evidence type="ECO:0000256" key="5">
    <source>
        <dbReference type="ARBA" id="ARBA00022989"/>
    </source>
</evidence>
<reference evidence="9 10" key="1">
    <citation type="submission" date="2017-09" db="EMBL/GenBank/DDBJ databases">
        <title>Arcobacter canalis sp. nov., a new species isolated from a water canal contaminated with urban sewage.</title>
        <authorList>
            <person name="Perez-Cataluna A."/>
            <person name="Salas-Masso N."/>
            <person name="Figueras M.J."/>
        </authorList>
    </citation>
    <scope>NUCLEOTIDE SEQUENCE [LARGE SCALE GENOMIC DNA]</scope>
    <source>
        <strain evidence="9 10">F98-3</strain>
    </source>
</reference>
<dbReference type="Gene3D" id="3.40.50.300">
    <property type="entry name" value="P-loop containing nucleotide triphosphate hydrolases"/>
    <property type="match status" value="1"/>
</dbReference>
<evidence type="ECO:0000313" key="10">
    <source>
        <dbReference type="Proteomes" id="UP000221222"/>
    </source>
</evidence>
<dbReference type="Proteomes" id="UP000262712">
    <property type="component" value="Chromosome"/>
</dbReference>
<feature type="transmembrane region" description="Helical" evidence="7">
    <location>
        <begin position="60"/>
        <end position="78"/>
    </location>
</feature>
<dbReference type="Pfam" id="PF02534">
    <property type="entry name" value="T4SS-DNA_transf"/>
    <property type="match status" value="1"/>
</dbReference>
<evidence type="ECO:0000256" key="2">
    <source>
        <dbReference type="ARBA" id="ARBA00008806"/>
    </source>
</evidence>
<dbReference type="InterPro" id="IPR051539">
    <property type="entry name" value="T4SS-coupling_protein"/>
</dbReference>
<evidence type="ECO:0000256" key="4">
    <source>
        <dbReference type="ARBA" id="ARBA00022692"/>
    </source>
</evidence>
<dbReference type="EMBL" id="NXFY01000001">
    <property type="protein sequence ID" value="PHO19426.1"/>
    <property type="molecule type" value="Genomic_DNA"/>
</dbReference>
<dbReference type="SUPFAM" id="SSF52540">
    <property type="entry name" value="P-loop containing nucleoside triphosphate hydrolases"/>
    <property type="match status" value="1"/>
</dbReference>
<evidence type="ECO:0000256" key="3">
    <source>
        <dbReference type="ARBA" id="ARBA00022475"/>
    </source>
</evidence>
<dbReference type="EMBL" id="CP032098">
    <property type="protein sequence ID" value="AXX92198.1"/>
    <property type="molecule type" value="Genomic_DNA"/>
</dbReference>
<reference evidence="8 11" key="2">
    <citation type="submission" date="2018-08" db="EMBL/GenBank/DDBJ databases">
        <title>Complete genome of the Arcobacter molluscorum type strain LMG 25693.</title>
        <authorList>
            <person name="Miller W.G."/>
            <person name="Yee E."/>
            <person name="Bono J.L."/>
        </authorList>
    </citation>
    <scope>NUCLEOTIDE SEQUENCE [LARGE SCALE GENOMIC DNA]</scope>
    <source>
        <strain evidence="8 11">CECT 7696</strain>
    </source>
</reference>
<dbReference type="InterPro" id="IPR003688">
    <property type="entry name" value="TraG/VirD4"/>
</dbReference>
<dbReference type="RefSeq" id="WP_099341242.1">
    <property type="nucleotide sequence ID" value="NZ_CP032098.1"/>
</dbReference>
<organism evidence="9 10">
    <name type="scientific">Malaciobacter molluscorum LMG 25693</name>
    <dbReference type="NCBI Taxonomy" id="870501"/>
    <lineage>
        <taxon>Bacteria</taxon>
        <taxon>Pseudomonadati</taxon>
        <taxon>Campylobacterota</taxon>
        <taxon>Epsilonproteobacteria</taxon>
        <taxon>Campylobacterales</taxon>
        <taxon>Arcobacteraceae</taxon>
        <taxon>Malaciobacter</taxon>
    </lineage>
</organism>
<comment type="similarity">
    <text evidence="2">Belongs to the VirD4/TraG family.</text>
</comment>